<dbReference type="AlphaFoldDB" id="A0A6G0Y767"/>
<evidence type="ECO:0000313" key="2">
    <source>
        <dbReference type="EMBL" id="KAF0750216.1"/>
    </source>
</evidence>
<evidence type="ECO:0000313" key="3">
    <source>
        <dbReference type="Proteomes" id="UP000478052"/>
    </source>
</evidence>
<comment type="caution">
    <text evidence="2">The sequence shown here is derived from an EMBL/GenBank/DDBJ whole genome shotgun (WGS) entry which is preliminary data.</text>
</comment>
<evidence type="ECO:0000256" key="1">
    <source>
        <dbReference type="SAM" id="MobiDB-lite"/>
    </source>
</evidence>
<gene>
    <name evidence="2" type="ORF">FWK35_00018175</name>
</gene>
<protein>
    <submittedName>
        <fullName evidence="2">Uncharacterized protein</fullName>
    </submittedName>
</protein>
<keyword evidence="3" id="KW-1185">Reference proteome</keyword>
<feature type="region of interest" description="Disordered" evidence="1">
    <location>
        <begin position="123"/>
        <end position="148"/>
    </location>
</feature>
<accession>A0A6G0Y767</accession>
<dbReference type="Proteomes" id="UP000478052">
    <property type="component" value="Unassembled WGS sequence"/>
</dbReference>
<sequence>MCDGLEGEYDTVRNGRQYKVQAPQRPVGTLSTATTGYDDTTYLTLPPTPQRLGGTGRQVAPDEYQPPAIAALRHATSTRQHGVMIARILITTTVNHTTSNTSALVRPRRSTDHHLRHQYIIDNGYSSTDADHTPARTIYNQPPPGPRQ</sequence>
<dbReference type="EMBL" id="VUJU01005800">
    <property type="protein sequence ID" value="KAF0750216.1"/>
    <property type="molecule type" value="Genomic_DNA"/>
</dbReference>
<organism evidence="2 3">
    <name type="scientific">Aphis craccivora</name>
    <name type="common">Cowpea aphid</name>
    <dbReference type="NCBI Taxonomy" id="307492"/>
    <lineage>
        <taxon>Eukaryota</taxon>
        <taxon>Metazoa</taxon>
        <taxon>Ecdysozoa</taxon>
        <taxon>Arthropoda</taxon>
        <taxon>Hexapoda</taxon>
        <taxon>Insecta</taxon>
        <taxon>Pterygota</taxon>
        <taxon>Neoptera</taxon>
        <taxon>Paraneoptera</taxon>
        <taxon>Hemiptera</taxon>
        <taxon>Sternorrhyncha</taxon>
        <taxon>Aphidomorpha</taxon>
        <taxon>Aphidoidea</taxon>
        <taxon>Aphididae</taxon>
        <taxon>Aphidini</taxon>
        <taxon>Aphis</taxon>
        <taxon>Aphis</taxon>
    </lineage>
</organism>
<reference evidence="2 3" key="1">
    <citation type="submission" date="2019-08" db="EMBL/GenBank/DDBJ databases">
        <title>Whole genome of Aphis craccivora.</title>
        <authorList>
            <person name="Voronova N.V."/>
            <person name="Shulinski R.S."/>
            <person name="Bandarenka Y.V."/>
            <person name="Zhorov D.G."/>
            <person name="Warner D."/>
        </authorList>
    </citation>
    <scope>NUCLEOTIDE SEQUENCE [LARGE SCALE GENOMIC DNA]</scope>
    <source>
        <strain evidence="2">180601</strain>
        <tissue evidence="2">Whole Body</tissue>
    </source>
</reference>
<name>A0A6G0Y767_APHCR</name>
<proteinExistence type="predicted"/>